<dbReference type="HOGENOM" id="CLU_024775_1_0_1"/>
<evidence type="ECO:0000256" key="7">
    <source>
        <dbReference type="ARBA" id="ARBA00038878"/>
    </source>
</evidence>
<evidence type="ECO:0000259" key="9">
    <source>
        <dbReference type="Pfam" id="PF01266"/>
    </source>
</evidence>
<dbReference type="EMBL" id="KL198065">
    <property type="protein sequence ID" value="KDQ10717.1"/>
    <property type="molecule type" value="Genomic_DNA"/>
</dbReference>
<dbReference type="GO" id="GO:0047545">
    <property type="term" value="F:(S)-2-hydroxyglutarate dehydrogenase activity"/>
    <property type="evidence" value="ECO:0007669"/>
    <property type="project" value="UniProtKB-EC"/>
</dbReference>
<organism evidence="10 11">
    <name type="scientific">Botryobasidium botryosum (strain FD-172 SS1)</name>
    <dbReference type="NCBI Taxonomy" id="930990"/>
    <lineage>
        <taxon>Eukaryota</taxon>
        <taxon>Fungi</taxon>
        <taxon>Dikarya</taxon>
        <taxon>Basidiomycota</taxon>
        <taxon>Agaricomycotina</taxon>
        <taxon>Agaricomycetes</taxon>
        <taxon>Cantharellales</taxon>
        <taxon>Botryobasidiaceae</taxon>
        <taxon>Botryobasidium</taxon>
    </lineage>
</organism>
<evidence type="ECO:0000256" key="1">
    <source>
        <dbReference type="ARBA" id="ARBA00001974"/>
    </source>
</evidence>
<keyword evidence="3" id="KW-0274">FAD</keyword>
<dbReference type="SUPFAM" id="SSF51905">
    <property type="entry name" value="FAD/NAD(P)-binding domain"/>
    <property type="match status" value="1"/>
</dbReference>
<sequence length="429" mass="46650">MRPSQAIRPLLSALNAAGKYSFKPPSFSVDNLIVGGGVVGLAIARKLVIQRPNDTTILVERHSTAGQETSSRNSEVVHAGIYYPSRTLKSILCIRGRRLLYDYCHKNHIPYQKIGKLIVALPNQVAEIKALHDHASSLHLPESQEPAVPIQLLTGDEARAMEPALSPDIAAALWSPETGIVDSHALMESFERDIGETSLSYSTKVVRIDRINEPRGKPGWVVQFVATDTSSGGEPQAVYTRSLINAAGLGAPFLTNEILPEHQWIPSYFARGSYVTCHGGRKLGVKRLLYPMPVKGMAGLGTHLTMDLAGNIKFGPDVEWITLGTKGEQGDNEPWKTWLTPSEERLNDMHTAIQTYLPGVSPSDLVPDYVGIRPKLAGPDGGFRDFVIRLDTADKDRGEGKMVSLLGIESPGLTSSLAIADMVVSNVLH</sequence>
<keyword evidence="11" id="KW-1185">Reference proteome</keyword>
<evidence type="ECO:0000313" key="10">
    <source>
        <dbReference type="EMBL" id="KDQ10717.1"/>
    </source>
</evidence>
<dbReference type="Gene3D" id="3.30.9.10">
    <property type="entry name" value="D-Amino Acid Oxidase, subunit A, domain 2"/>
    <property type="match status" value="1"/>
</dbReference>
<evidence type="ECO:0000256" key="3">
    <source>
        <dbReference type="ARBA" id="ARBA00022827"/>
    </source>
</evidence>
<evidence type="ECO:0000256" key="5">
    <source>
        <dbReference type="ARBA" id="ARBA00036066"/>
    </source>
</evidence>
<evidence type="ECO:0000313" key="11">
    <source>
        <dbReference type="Proteomes" id="UP000027195"/>
    </source>
</evidence>
<accession>A0A067MFP9</accession>
<dbReference type="PANTHER" id="PTHR43104">
    <property type="entry name" value="L-2-HYDROXYGLUTARATE DEHYDROGENASE, MITOCHONDRIAL"/>
    <property type="match status" value="1"/>
</dbReference>
<dbReference type="AlphaFoldDB" id="A0A067MFP9"/>
<gene>
    <name evidence="10" type="ORF">BOTBODRAFT_136564</name>
</gene>
<comment type="similarity">
    <text evidence="6">Belongs to the L2HGDH family.</text>
</comment>
<dbReference type="OrthoDB" id="498204at2759"/>
<dbReference type="Pfam" id="PF01266">
    <property type="entry name" value="DAO"/>
    <property type="match status" value="1"/>
</dbReference>
<evidence type="ECO:0000256" key="6">
    <source>
        <dbReference type="ARBA" id="ARBA00037941"/>
    </source>
</evidence>
<dbReference type="Gene3D" id="3.50.50.60">
    <property type="entry name" value="FAD/NAD(P)-binding domain"/>
    <property type="match status" value="1"/>
</dbReference>
<comment type="catalytic activity">
    <reaction evidence="5">
        <text>(S)-2-hydroxyglutarate + A = 2-oxoglutarate + AH2</text>
        <dbReference type="Rhea" id="RHEA:21252"/>
        <dbReference type="ChEBI" id="CHEBI:13193"/>
        <dbReference type="ChEBI" id="CHEBI:16782"/>
        <dbReference type="ChEBI" id="CHEBI:16810"/>
        <dbReference type="ChEBI" id="CHEBI:17499"/>
        <dbReference type="EC" id="1.1.99.2"/>
    </reaction>
</comment>
<proteinExistence type="inferred from homology"/>
<evidence type="ECO:0000256" key="8">
    <source>
        <dbReference type="ARBA" id="ARBA00041137"/>
    </source>
</evidence>
<name>A0A067MFP9_BOTB1</name>
<reference evidence="11" key="1">
    <citation type="journal article" date="2014" name="Proc. Natl. Acad. Sci. U.S.A.">
        <title>Extensive sampling of basidiomycete genomes demonstrates inadequacy of the white-rot/brown-rot paradigm for wood decay fungi.</title>
        <authorList>
            <person name="Riley R."/>
            <person name="Salamov A.A."/>
            <person name="Brown D.W."/>
            <person name="Nagy L.G."/>
            <person name="Floudas D."/>
            <person name="Held B.W."/>
            <person name="Levasseur A."/>
            <person name="Lombard V."/>
            <person name="Morin E."/>
            <person name="Otillar R."/>
            <person name="Lindquist E.A."/>
            <person name="Sun H."/>
            <person name="LaButti K.M."/>
            <person name="Schmutz J."/>
            <person name="Jabbour D."/>
            <person name="Luo H."/>
            <person name="Baker S.E."/>
            <person name="Pisabarro A.G."/>
            <person name="Walton J.D."/>
            <person name="Blanchette R.A."/>
            <person name="Henrissat B."/>
            <person name="Martin F."/>
            <person name="Cullen D."/>
            <person name="Hibbett D.S."/>
            <person name="Grigoriev I.V."/>
        </authorList>
    </citation>
    <scope>NUCLEOTIDE SEQUENCE [LARGE SCALE GENOMIC DNA]</scope>
    <source>
        <strain evidence="11">FD-172 SS1</strain>
    </source>
</reference>
<dbReference type="Proteomes" id="UP000027195">
    <property type="component" value="Unassembled WGS sequence"/>
</dbReference>
<dbReference type="InParanoid" id="A0A067MFP9"/>
<dbReference type="EC" id="1.1.99.2" evidence="7"/>
<evidence type="ECO:0000256" key="4">
    <source>
        <dbReference type="ARBA" id="ARBA00023002"/>
    </source>
</evidence>
<dbReference type="PANTHER" id="PTHR43104:SF4">
    <property type="entry name" value="L-2-HYDROXYGLUTARATE DEHYDROGENASE, MITOCHONDRIAL"/>
    <property type="match status" value="1"/>
</dbReference>
<evidence type="ECO:0000256" key="2">
    <source>
        <dbReference type="ARBA" id="ARBA00022630"/>
    </source>
</evidence>
<comment type="cofactor">
    <cofactor evidence="1">
        <name>FAD</name>
        <dbReference type="ChEBI" id="CHEBI:57692"/>
    </cofactor>
</comment>
<dbReference type="STRING" id="930990.A0A067MFP9"/>
<dbReference type="InterPro" id="IPR006076">
    <property type="entry name" value="FAD-dep_OxRdtase"/>
</dbReference>
<feature type="domain" description="FAD dependent oxidoreductase" evidence="9">
    <location>
        <begin position="32"/>
        <end position="424"/>
    </location>
</feature>
<dbReference type="InterPro" id="IPR036188">
    <property type="entry name" value="FAD/NAD-bd_sf"/>
</dbReference>
<keyword evidence="4" id="KW-0560">Oxidoreductase</keyword>
<protein>
    <recommendedName>
        <fullName evidence="8">L-2-hydroxyglutarate dehydrogenase, mitochondrial</fullName>
        <ecNumber evidence="7">1.1.99.2</ecNumber>
    </recommendedName>
</protein>
<keyword evidence="2" id="KW-0285">Flavoprotein</keyword>